<evidence type="ECO:0000313" key="2">
    <source>
        <dbReference type="EMBL" id="CAD8325108.1"/>
    </source>
</evidence>
<evidence type="ECO:0000256" key="1">
    <source>
        <dbReference type="SAM" id="MobiDB-lite"/>
    </source>
</evidence>
<name>A0A7R9ZH76_9STRA</name>
<organism evidence="2">
    <name type="scientific">Pseudictyota dubia</name>
    <dbReference type="NCBI Taxonomy" id="2749911"/>
    <lineage>
        <taxon>Eukaryota</taxon>
        <taxon>Sar</taxon>
        <taxon>Stramenopiles</taxon>
        <taxon>Ochrophyta</taxon>
        <taxon>Bacillariophyta</taxon>
        <taxon>Mediophyceae</taxon>
        <taxon>Biddulphiophycidae</taxon>
        <taxon>Eupodiscales</taxon>
        <taxon>Odontellaceae</taxon>
        <taxon>Pseudictyota</taxon>
    </lineage>
</organism>
<dbReference type="AlphaFoldDB" id="A0A7R9ZH76"/>
<feature type="compositionally biased region" description="Polar residues" evidence="1">
    <location>
        <begin position="61"/>
        <end position="89"/>
    </location>
</feature>
<dbReference type="EMBL" id="HBED01046768">
    <property type="protein sequence ID" value="CAD8325108.1"/>
    <property type="molecule type" value="Transcribed_RNA"/>
</dbReference>
<accession>A0A7R9ZH76</accession>
<protein>
    <submittedName>
        <fullName evidence="2">Uncharacterized protein</fullName>
    </submittedName>
</protein>
<feature type="compositionally biased region" description="Polar residues" evidence="1">
    <location>
        <begin position="1"/>
        <end position="13"/>
    </location>
</feature>
<reference evidence="2" key="1">
    <citation type="submission" date="2021-01" db="EMBL/GenBank/DDBJ databases">
        <authorList>
            <person name="Corre E."/>
            <person name="Pelletier E."/>
            <person name="Niang G."/>
            <person name="Scheremetjew M."/>
            <person name="Finn R."/>
            <person name="Kale V."/>
            <person name="Holt S."/>
            <person name="Cochrane G."/>
            <person name="Meng A."/>
            <person name="Brown T."/>
            <person name="Cohen L."/>
        </authorList>
    </citation>
    <scope>NUCLEOTIDE SEQUENCE</scope>
    <source>
        <strain evidence="2">CCMP147</strain>
    </source>
</reference>
<sequence length="293" mass="31992">VNPLVTSLPSLGSNGKKRDRPKNRRETLKVKSSAQKGSSRPSTSSRDSRRRRGVDQGGNGWAQSFRASRSSAGQPSLGTSSSAGAKSLSRNSHGALLADKTPVIRRTLPAAMTAPVIDADAERISLVGEVPFSLGFVRVDNPREFSTDVPLGRTPFTLIPLAILGRTDSTSPFLGSKLSNRVELGIDNDTVGVSRRHLRVTAVGADYVMLRLFSSAKPTIRVFHFEPNRAARKQEDGTTKTPFVRNPHKDSSKPFRMNIGDVIQFDTYTRKDGSDPRHKFRLVRTDGGDRISV</sequence>
<feature type="non-terminal residue" evidence="2">
    <location>
        <position position="1"/>
    </location>
</feature>
<feature type="region of interest" description="Disordered" evidence="1">
    <location>
        <begin position="232"/>
        <end position="255"/>
    </location>
</feature>
<proteinExistence type="predicted"/>
<feature type="region of interest" description="Disordered" evidence="1">
    <location>
        <begin position="1"/>
        <end position="89"/>
    </location>
</feature>
<gene>
    <name evidence="2" type="ORF">TDUB1175_LOCUS23528</name>
</gene>